<dbReference type="EMBL" id="JABXXO010000012">
    <property type="protein sequence ID" value="KAF7762643.1"/>
    <property type="molecule type" value="Genomic_DNA"/>
</dbReference>
<evidence type="ECO:0000313" key="2">
    <source>
        <dbReference type="Proteomes" id="UP000629468"/>
    </source>
</evidence>
<dbReference type="AlphaFoldDB" id="A0A8H7C5M5"/>
<organism evidence="1 2">
    <name type="scientific">Agaricus bisporus var. burnettii</name>
    <dbReference type="NCBI Taxonomy" id="192524"/>
    <lineage>
        <taxon>Eukaryota</taxon>
        <taxon>Fungi</taxon>
        <taxon>Dikarya</taxon>
        <taxon>Basidiomycota</taxon>
        <taxon>Agaricomycotina</taxon>
        <taxon>Agaricomycetes</taxon>
        <taxon>Agaricomycetidae</taxon>
        <taxon>Agaricales</taxon>
        <taxon>Agaricineae</taxon>
        <taxon>Agaricaceae</taxon>
        <taxon>Agaricus</taxon>
    </lineage>
</organism>
<comment type="caution">
    <text evidence="1">The sequence shown here is derived from an EMBL/GenBank/DDBJ whole genome shotgun (WGS) entry which is preliminary data.</text>
</comment>
<protein>
    <submittedName>
        <fullName evidence="1">Uncharacterized protein</fullName>
    </submittedName>
</protein>
<proteinExistence type="predicted"/>
<evidence type="ECO:0000313" key="1">
    <source>
        <dbReference type="EMBL" id="KAF7762643.1"/>
    </source>
</evidence>
<name>A0A8H7C5M5_AGABI</name>
<reference evidence="1 2" key="1">
    <citation type="journal article" name="Sci. Rep.">
        <title>Telomere-to-telomere assembled and centromere annotated genomes of the two main subspecies of the button mushroom Agaricus bisporus reveal especially polymorphic chromosome ends.</title>
        <authorList>
            <person name="Sonnenberg A.S.M."/>
            <person name="Sedaghat-Telgerd N."/>
            <person name="Lavrijssen B."/>
            <person name="Ohm R.A."/>
            <person name="Hendrickx P.M."/>
            <person name="Scholtmeijer K."/>
            <person name="Baars J.J.P."/>
            <person name="van Peer A."/>
        </authorList>
    </citation>
    <scope>NUCLEOTIDE SEQUENCE [LARGE SCALE GENOMIC DNA]</scope>
    <source>
        <strain evidence="1 2">H119_p4</strain>
    </source>
</reference>
<sequence>MFDFGVRARAPQSSKARQWVELHKYTPGGKVHPQASGGLTLFLSASTNSKSRVGLLTTTQITEGDFHLAPLTVVPRRCCSGAGGDDSAVRQFYIHSRSSIKNNS</sequence>
<dbReference type="Proteomes" id="UP000629468">
    <property type="component" value="Unassembled WGS sequence"/>
</dbReference>
<accession>A0A8H7C5M5</accession>
<gene>
    <name evidence="1" type="ORF">Agabi119p4_9236</name>
</gene>